<gene>
    <name evidence="2" type="ORF">T01_7054</name>
</gene>
<dbReference type="Pfam" id="PF18701">
    <property type="entry name" value="DUF5641"/>
    <property type="match status" value="1"/>
</dbReference>
<dbReference type="OrthoDB" id="7763962at2759"/>
<protein>
    <recommendedName>
        <fullName evidence="1">DUF5641 domain-containing protein</fullName>
    </recommendedName>
</protein>
<evidence type="ECO:0000313" key="2">
    <source>
        <dbReference type="EMBL" id="KRY34881.1"/>
    </source>
</evidence>
<proteinExistence type="predicted"/>
<sequence length="151" mass="17233">MAVPHHQAIIMEAESAMAAENVRKNMHIDDIVLSCEEEAIRQVEKLRKLMESENTWDDMEFDILIISPPTVEEDDLSPNRKWMTKRPEPKGVDIVLVKEDNMKRENWPTGRITSVLTGSDGLSRIVQVKTTKGTFIRPVARFYLLEPADTG</sequence>
<name>A0A0V1BDE3_TRISP</name>
<accession>A0A0V1BDE3</accession>
<dbReference type="EMBL" id="JYDH01000060">
    <property type="protein sequence ID" value="KRY34881.1"/>
    <property type="molecule type" value="Genomic_DNA"/>
</dbReference>
<comment type="caution">
    <text evidence="2">The sequence shown here is derived from an EMBL/GenBank/DDBJ whole genome shotgun (WGS) entry which is preliminary data.</text>
</comment>
<dbReference type="InParanoid" id="A0A0V1BDE3"/>
<dbReference type="PANTHER" id="PTHR47331">
    <property type="entry name" value="PHD-TYPE DOMAIN-CONTAINING PROTEIN"/>
    <property type="match status" value="1"/>
</dbReference>
<evidence type="ECO:0000259" key="1">
    <source>
        <dbReference type="Pfam" id="PF18701"/>
    </source>
</evidence>
<dbReference type="Proteomes" id="UP000054776">
    <property type="component" value="Unassembled WGS sequence"/>
</dbReference>
<dbReference type="AlphaFoldDB" id="A0A0V1BDE3"/>
<evidence type="ECO:0000313" key="3">
    <source>
        <dbReference type="Proteomes" id="UP000054776"/>
    </source>
</evidence>
<reference evidence="2 3" key="1">
    <citation type="submission" date="2015-01" db="EMBL/GenBank/DDBJ databases">
        <title>Evolution of Trichinella species and genotypes.</title>
        <authorList>
            <person name="Korhonen P.K."/>
            <person name="Edoardo P."/>
            <person name="Giuseppe L.R."/>
            <person name="Gasser R.B."/>
        </authorList>
    </citation>
    <scope>NUCLEOTIDE SEQUENCE [LARGE SCALE GENOMIC DNA]</scope>
    <source>
        <strain evidence="2">ISS3</strain>
    </source>
</reference>
<organism evidence="2 3">
    <name type="scientific">Trichinella spiralis</name>
    <name type="common">Trichina worm</name>
    <dbReference type="NCBI Taxonomy" id="6334"/>
    <lineage>
        <taxon>Eukaryota</taxon>
        <taxon>Metazoa</taxon>
        <taxon>Ecdysozoa</taxon>
        <taxon>Nematoda</taxon>
        <taxon>Enoplea</taxon>
        <taxon>Dorylaimia</taxon>
        <taxon>Trichinellida</taxon>
        <taxon>Trichinellidae</taxon>
        <taxon>Trichinella</taxon>
    </lineage>
</organism>
<dbReference type="InterPro" id="IPR040676">
    <property type="entry name" value="DUF5641"/>
</dbReference>
<feature type="domain" description="DUF5641" evidence="1">
    <location>
        <begin position="76"/>
        <end position="144"/>
    </location>
</feature>
<dbReference type="PANTHER" id="PTHR47331:SF6">
    <property type="entry name" value="DOUBLECORTIN DOMAIN-CONTAINING PROTEIN"/>
    <property type="match status" value="1"/>
</dbReference>
<keyword evidence="3" id="KW-1185">Reference proteome</keyword>